<comment type="caution">
    <text evidence="2">The sequence shown here is derived from an EMBL/GenBank/DDBJ whole genome shotgun (WGS) entry which is preliminary data.</text>
</comment>
<feature type="transmembrane region" description="Helical" evidence="1">
    <location>
        <begin position="95"/>
        <end position="112"/>
    </location>
</feature>
<keyword evidence="1" id="KW-0812">Transmembrane</keyword>
<evidence type="ECO:0000256" key="1">
    <source>
        <dbReference type="SAM" id="Phobius"/>
    </source>
</evidence>
<protein>
    <submittedName>
        <fullName evidence="2">Uncharacterized protein</fullName>
    </submittedName>
</protein>
<dbReference type="EMBL" id="LZRT01000019">
    <property type="protein sequence ID" value="OUM90307.1"/>
    <property type="molecule type" value="Genomic_DNA"/>
</dbReference>
<dbReference type="AlphaFoldDB" id="A0A1Y3PVY7"/>
<reference evidence="3" key="1">
    <citation type="submission" date="2016-06" db="EMBL/GenBank/DDBJ databases">
        <authorList>
            <person name="Nascimento L."/>
            <person name="Pereira R.V."/>
            <person name="Martins L.F."/>
            <person name="Quaggio R.B."/>
            <person name="Silva A.M."/>
            <person name="Setubal J.C."/>
        </authorList>
    </citation>
    <scope>NUCLEOTIDE SEQUENCE [LARGE SCALE GENOMIC DNA]</scope>
</reference>
<keyword evidence="1" id="KW-0472">Membrane</keyword>
<evidence type="ECO:0000313" key="3">
    <source>
        <dbReference type="Proteomes" id="UP000196475"/>
    </source>
</evidence>
<sequence>MPFIRTIFIYAVMFATLMMTVGGGVGAFMAMADLVSPPAYYQSFQDYKQMRQHEAESKDTTGKPAQLSEEELKKEYEEMIAAEQARIRQSAINSLIKSLGWILIPFPVFLYMQRLQRARE</sequence>
<gene>
    <name evidence="2" type="ORF">BAA01_15725</name>
</gene>
<organism evidence="2 3">
    <name type="scientific">Bacillus thermozeamaize</name>
    <dbReference type="NCBI Taxonomy" id="230954"/>
    <lineage>
        <taxon>Bacteria</taxon>
        <taxon>Bacillati</taxon>
        <taxon>Bacillota</taxon>
        <taxon>Bacilli</taxon>
        <taxon>Bacillales</taxon>
        <taxon>Bacillaceae</taxon>
        <taxon>Bacillus</taxon>
    </lineage>
</organism>
<feature type="transmembrane region" description="Helical" evidence="1">
    <location>
        <begin position="7"/>
        <end position="31"/>
    </location>
</feature>
<keyword evidence="1" id="KW-1133">Transmembrane helix</keyword>
<name>A0A1Y3PVY7_9BACI</name>
<evidence type="ECO:0000313" key="2">
    <source>
        <dbReference type="EMBL" id="OUM90307.1"/>
    </source>
</evidence>
<proteinExistence type="predicted"/>
<dbReference type="Proteomes" id="UP000196475">
    <property type="component" value="Unassembled WGS sequence"/>
</dbReference>
<accession>A0A1Y3PVY7</accession>